<evidence type="ECO:0000256" key="1">
    <source>
        <dbReference type="SAM" id="MobiDB-lite"/>
    </source>
</evidence>
<dbReference type="InterPro" id="IPR045925">
    <property type="entry name" value="DUF6344"/>
</dbReference>
<feature type="compositionally biased region" description="Basic residues" evidence="1">
    <location>
        <begin position="176"/>
        <end position="186"/>
    </location>
</feature>
<keyword evidence="2" id="KW-0732">Signal</keyword>
<keyword evidence="4" id="KW-1185">Reference proteome</keyword>
<dbReference type="Proteomes" id="UP000629371">
    <property type="component" value="Unassembled WGS sequence"/>
</dbReference>
<sequence length="186" mass="18929">MAANKVMTFWAMCLAVLGKLLASLGVSAPASAARREAALYERTLGRTDAGTEPQGADGPGPDTPAPRTPVAAAPAAPAPAAEPPALETPVVEGPTVPAPRTVTRCGQAAAPARPMLTRPELPPTIKQRIHAEAHGASPGLRSRCIRGTEPLPTASAGAAPQTPGTVHPRPAVIPAARRRAHTARTV</sequence>
<name>A0ABS1MTV3_9ACTN</name>
<accession>A0ABS1MTV3</accession>
<evidence type="ECO:0000256" key="2">
    <source>
        <dbReference type="SAM" id="SignalP"/>
    </source>
</evidence>
<proteinExistence type="predicted"/>
<reference evidence="3 4" key="1">
    <citation type="submission" date="2021-01" db="EMBL/GenBank/DDBJ databases">
        <title>WGS of actinomycetes isolated from Thailand.</title>
        <authorList>
            <person name="Thawai C."/>
        </authorList>
    </citation>
    <scope>NUCLEOTIDE SEQUENCE [LARGE SCALE GENOMIC DNA]</scope>
    <source>
        <strain evidence="3 4">CH9-7</strain>
    </source>
</reference>
<feature type="region of interest" description="Disordered" evidence="1">
    <location>
        <begin position="148"/>
        <end position="186"/>
    </location>
</feature>
<gene>
    <name evidence="3" type="ORF">JK360_17455</name>
</gene>
<evidence type="ECO:0000313" key="3">
    <source>
        <dbReference type="EMBL" id="MBL1091168.1"/>
    </source>
</evidence>
<feature type="chain" id="PRO_5045519819" evidence="2">
    <location>
        <begin position="33"/>
        <end position="186"/>
    </location>
</feature>
<dbReference type="Pfam" id="PF19871">
    <property type="entry name" value="DUF6344"/>
    <property type="match status" value="1"/>
</dbReference>
<comment type="caution">
    <text evidence="3">The sequence shown here is derived from an EMBL/GenBank/DDBJ whole genome shotgun (WGS) entry which is preliminary data.</text>
</comment>
<dbReference type="EMBL" id="JAERRI010000009">
    <property type="protein sequence ID" value="MBL1091168.1"/>
    <property type="molecule type" value="Genomic_DNA"/>
</dbReference>
<feature type="compositionally biased region" description="Low complexity" evidence="1">
    <location>
        <begin position="83"/>
        <end position="92"/>
    </location>
</feature>
<dbReference type="RefSeq" id="WP_201805332.1">
    <property type="nucleotide sequence ID" value="NZ_JAERRI010000009.1"/>
</dbReference>
<protein>
    <submittedName>
        <fullName evidence="3">Uncharacterized protein</fullName>
    </submittedName>
</protein>
<feature type="signal peptide" evidence="2">
    <location>
        <begin position="1"/>
        <end position="32"/>
    </location>
</feature>
<organism evidence="3 4">
    <name type="scientific">Streptomyces siderophoricus</name>
    <dbReference type="NCBI Taxonomy" id="2802281"/>
    <lineage>
        <taxon>Bacteria</taxon>
        <taxon>Bacillati</taxon>
        <taxon>Actinomycetota</taxon>
        <taxon>Actinomycetes</taxon>
        <taxon>Kitasatosporales</taxon>
        <taxon>Streptomycetaceae</taxon>
        <taxon>Streptomyces</taxon>
    </lineage>
</organism>
<evidence type="ECO:0000313" key="4">
    <source>
        <dbReference type="Proteomes" id="UP000629371"/>
    </source>
</evidence>
<feature type="region of interest" description="Disordered" evidence="1">
    <location>
        <begin position="43"/>
        <end position="100"/>
    </location>
</feature>